<sequence>MSTAYWCILVAALLPYVWYTAARAGAGRIDNHDPRSGMARLDEGRARRANNAQYNAFEAFAAFAAAVLMAQAAGVDPARIGMLAIAFVVLRVLHGVFYLANIHALRSLCWFAGFAVVVWLMAQAAMHVA</sequence>
<gene>
    <name evidence="6" type="ORF">FNZ56_08480</name>
</gene>
<comment type="subcellular location">
    <subcellularLocation>
        <location evidence="1">Membrane</location>
    </subcellularLocation>
</comment>
<evidence type="ECO:0000313" key="7">
    <source>
        <dbReference type="Proteomes" id="UP000315891"/>
    </source>
</evidence>
<name>A0A516V5V8_9GAMM</name>
<keyword evidence="7" id="KW-1185">Reference proteome</keyword>
<organism evidence="6 7">
    <name type="scientific">Pseudoluteimonas lycopersici</name>
    <dbReference type="NCBI Taxonomy" id="1324796"/>
    <lineage>
        <taxon>Bacteria</taxon>
        <taxon>Pseudomonadati</taxon>
        <taxon>Pseudomonadota</taxon>
        <taxon>Gammaproteobacteria</taxon>
        <taxon>Lysobacterales</taxon>
        <taxon>Lysobacteraceae</taxon>
        <taxon>Pseudoluteimonas</taxon>
    </lineage>
</organism>
<keyword evidence="4 5" id="KW-0472">Membrane</keyword>
<accession>A0A516V5V8</accession>
<keyword evidence="2 5" id="KW-0812">Transmembrane</keyword>
<dbReference type="EMBL" id="CP041742">
    <property type="protein sequence ID" value="QDQ73908.1"/>
    <property type="molecule type" value="Genomic_DNA"/>
</dbReference>
<dbReference type="SUPFAM" id="SSF161084">
    <property type="entry name" value="MAPEG domain-like"/>
    <property type="match status" value="1"/>
</dbReference>
<evidence type="ECO:0000256" key="2">
    <source>
        <dbReference type="ARBA" id="ARBA00022692"/>
    </source>
</evidence>
<dbReference type="Gene3D" id="1.20.120.550">
    <property type="entry name" value="Membrane associated eicosanoid/glutathione metabolism-like domain"/>
    <property type="match status" value="1"/>
</dbReference>
<dbReference type="InterPro" id="IPR001129">
    <property type="entry name" value="Membr-assoc_MAPEG"/>
</dbReference>
<dbReference type="GO" id="GO:0016020">
    <property type="term" value="C:membrane"/>
    <property type="evidence" value="ECO:0007669"/>
    <property type="project" value="UniProtKB-SubCell"/>
</dbReference>
<dbReference type="Proteomes" id="UP000315891">
    <property type="component" value="Chromosome"/>
</dbReference>
<evidence type="ECO:0000256" key="3">
    <source>
        <dbReference type="ARBA" id="ARBA00022989"/>
    </source>
</evidence>
<evidence type="ECO:0008006" key="8">
    <source>
        <dbReference type="Google" id="ProtNLM"/>
    </source>
</evidence>
<proteinExistence type="predicted"/>
<dbReference type="AlphaFoldDB" id="A0A516V5V8"/>
<dbReference type="PANTHER" id="PTHR35371:SF1">
    <property type="entry name" value="BLR7753 PROTEIN"/>
    <property type="match status" value="1"/>
</dbReference>
<evidence type="ECO:0000256" key="5">
    <source>
        <dbReference type="SAM" id="Phobius"/>
    </source>
</evidence>
<evidence type="ECO:0000256" key="1">
    <source>
        <dbReference type="ARBA" id="ARBA00004370"/>
    </source>
</evidence>
<dbReference type="OrthoDB" id="513661at2"/>
<evidence type="ECO:0000256" key="4">
    <source>
        <dbReference type="ARBA" id="ARBA00023136"/>
    </source>
</evidence>
<protein>
    <recommendedName>
        <fullName evidence="8">MAPEG family protein</fullName>
    </recommendedName>
</protein>
<feature type="transmembrane region" description="Helical" evidence="5">
    <location>
        <begin position="107"/>
        <end position="126"/>
    </location>
</feature>
<evidence type="ECO:0000313" key="6">
    <source>
        <dbReference type="EMBL" id="QDQ73908.1"/>
    </source>
</evidence>
<dbReference type="RefSeq" id="WP_143879419.1">
    <property type="nucleotide sequence ID" value="NZ_BAABLZ010000001.1"/>
</dbReference>
<feature type="transmembrane region" description="Helical" evidence="5">
    <location>
        <begin position="54"/>
        <end position="74"/>
    </location>
</feature>
<dbReference type="PANTHER" id="PTHR35371">
    <property type="entry name" value="INNER MEMBRANE PROTEIN"/>
    <property type="match status" value="1"/>
</dbReference>
<dbReference type="Pfam" id="PF01124">
    <property type="entry name" value="MAPEG"/>
    <property type="match status" value="1"/>
</dbReference>
<feature type="transmembrane region" description="Helical" evidence="5">
    <location>
        <begin position="80"/>
        <end position="100"/>
    </location>
</feature>
<keyword evidence="3 5" id="KW-1133">Transmembrane helix</keyword>
<reference evidence="6 7" key="1">
    <citation type="submission" date="2019-07" db="EMBL/GenBank/DDBJ databases">
        <title>Lysobacter weifangensis sp. nov., isolated from bensulfuron-methyl contaminated farmland soil.</title>
        <authorList>
            <person name="Zhao H."/>
        </authorList>
    </citation>
    <scope>NUCLEOTIDE SEQUENCE [LARGE SCALE GENOMIC DNA]</scope>
    <source>
        <strain evidence="6 7">CC-Bw-6</strain>
    </source>
</reference>
<dbReference type="InterPro" id="IPR023352">
    <property type="entry name" value="MAPEG-like_dom_sf"/>
</dbReference>